<dbReference type="PROSITE" id="PS50995">
    <property type="entry name" value="HTH_MARR_2"/>
    <property type="match status" value="1"/>
</dbReference>
<dbReference type="RefSeq" id="WP_115842616.1">
    <property type="nucleotide sequence ID" value="NZ_CP183976.1"/>
</dbReference>
<organism evidence="7 8">
    <name type="scientific">Lysobacter soli</name>
    <dbReference type="NCBI Taxonomy" id="453783"/>
    <lineage>
        <taxon>Bacteria</taxon>
        <taxon>Pseudomonadati</taxon>
        <taxon>Pseudomonadota</taxon>
        <taxon>Gammaproteobacteria</taxon>
        <taxon>Lysobacterales</taxon>
        <taxon>Lysobacteraceae</taxon>
        <taxon>Lysobacter</taxon>
    </lineage>
</organism>
<evidence type="ECO:0000256" key="4">
    <source>
        <dbReference type="ARBA" id="ARBA00023125"/>
    </source>
</evidence>
<comment type="subcellular location">
    <subcellularLocation>
        <location evidence="1">Cytoplasm</location>
    </subcellularLocation>
</comment>
<dbReference type="InterPro" id="IPR036388">
    <property type="entry name" value="WH-like_DNA-bd_sf"/>
</dbReference>
<keyword evidence="3" id="KW-0805">Transcription regulation</keyword>
<evidence type="ECO:0000313" key="8">
    <source>
        <dbReference type="Proteomes" id="UP000256829"/>
    </source>
</evidence>
<accession>A0A3D8VB85</accession>
<protein>
    <submittedName>
        <fullName evidence="7">MarR family transcriptional regulator</fullName>
    </submittedName>
</protein>
<dbReference type="PRINTS" id="PR00598">
    <property type="entry name" value="HTHMARR"/>
</dbReference>
<dbReference type="InterPro" id="IPR039422">
    <property type="entry name" value="MarR/SlyA-like"/>
</dbReference>
<dbReference type="PANTHER" id="PTHR33164">
    <property type="entry name" value="TRANSCRIPTIONAL REGULATOR, MARR FAMILY"/>
    <property type="match status" value="1"/>
</dbReference>
<reference evidence="7 8" key="1">
    <citation type="submission" date="2018-08" db="EMBL/GenBank/DDBJ databases">
        <title>Lysobacter soli KCTC 22011, whole genome shotgun sequence.</title>
        <authorList>
            <person name="Zhang X."/>
            <person name="Feng G."/>
            <person name="Zhu H."/>
        </authorList>
    </citation>
    <scope>NUCLEOTIDE SEQUENCE [LARGE SCALE GENOMIC DNA]</scope>
    <source>
        <strain evidence="7 8">KCTC 22011</strain>
    </source>
</reference>
<dbReference type="EMBL" id="QTJR01000007">
    <property type="protein sequence ID" value="RDY66694.1"/>
    <property type="molecule type" value="Genomic_DNA"/>
</dbReference>
<evidence type="ECO:0000256" key="3">
    <source>
        <dbReference type="ARBA" id="ARBA00023015"/>
    </source>
</evidence>
<evidence type="ECO:0000313" key="7">
    <source>
        <dbReference type="EMBL" id="RDY66694.1"/>
    </source>
</evidence>
<evidence type="ECO:0000259" key="6">
    <source>
        <dbReference type="PROSITE" id="PS50995"/>
    </source>
</evidence>
<dbReference type="InterPro" id="IPR036390">
    <property type="entry name" value="WH_DNA-bd_sf"/>
</dbReference>
<feature type="domain" description="HTH marR-type" evidence="6">
    <location>
        <begin position="12"/>
        <end position="142"/>
    </location>
</feature>
<dbReference type="GO" id="GO:0006950">
    <property type="term" value="P:response to stress"/>
    <property type="evidence" value="ECO:0007669"/>
    <property type="project" value="TreeGrafter"/>
</dbReference>
<evidence type="ECO:0000256" key="2">
    <source>
        <dbReference type="ARBA" id="ARBA00022490"/>
    </source>
</evidence>
<dbReference type="GO" id="GO:0003677">
    <property type="term" value="F:DNA binding"/>
    <property type="evidence" value="ECO:0007669"/>
    <property type="project" value="UniProtKB-KW"/>
</dbReference>
<dbReference type="Proteomes" id="UP000256829">
    <property type="component" value="Unassembled WGS sequence"/>
</dbReference>
<dbReference type="InterPro" id="IPR000835">
    <property type="entry name" value="HTH_MarR-typ"/>
</dbReference>
<evidence type="ECO:0000256" key="5">
    <source>
        <dbReference type="ARBA" id="ARBA00023163"/>
    </source>
</evidence>
<dbReference type="Gene3D" id="1.10.10.10">
    <property type="entry name" value="Winged helix-like DNA-binding domain superfamily/Winged helix DNA-binding domain"/>
    <property type="match status" value="1"/>
</dbReference>
<dbReference type="GO" id="GO:0005737">
    <property type="term" value="C:cytoplasm"/>
    <property type="evidence" value="ECO:0007669"/>
    <property type="project" value="UniProtKB-SubCell"/>
</dbReference>
<dbReference type="SUPFAM" id="SSF46785">
    <property type="entry name" value="Winged helix' DNA-binding domain"/>
    <property type="match status" value="1"/>
</dbReference>
<proteinExistence type="predicted"/>
<dbReference type="InterPro" id="IPR055166">
    <property type="entry name" value="Transc_reg_Sar_Rot_HTH"/>
</dbReference>
<dbReference type="AlphaFoldDB" id="A0A3D8VB85"/>
<sequence length="151" mass="16725">MAAKAKAPFPLDEQLCFSLYGASIAINRAYKPLLDELGLTYPQYLVLSSLWEDDGLTVSGIGARLALEASTITPLVKRLEQAGLVERQRSARDERQVHVQLTKAGRDLRSRTRCLAELLADRSGMAPDELVELNRQVQRLRDAMSGSAQQD</sequence>
<dbReference type="SMART" id="SM00347">
    <property type="entry name" value="HTH_MARR"/>
    <property type="match status" value="1"/>
</dbReference>
<evidence type="ECO:0000256" key="1">
    <source>
        <dbReference type="ARBA" id="ARBA00004496"/>
    </source>
</evidence>
<keyword evidence="8" id="KW-1185">Reference proteome</keyword>
<dbReference type="GO" id="GO:0003700">
    <property type="term" value="F:DNA-binding transcription factor activity"/>
    <property type="evidence" value="ECO:0007669"/>
    <property type="project" value="InterPro"/>
</dbReference>
<dbReference type="PANTHER" id="PTHR33164:SF5">
    <property type="entry name" value="ORGANIC HYDROPEROXIDE RESISTANCE TRANSCRIPTIONAL REGULATOR"/>
    <property type="match status" value="1"/>
</dbReference>
<dbReference type="FunFam" id="1.10.10.10:FF:000163">
    <property type="entry name" value="MarR family transcriptional regulator"/>
    <property type="match status" value="1"/>
</dbReference>
<dbReference type="Pfam" id="PF22381">
    <property type="entry name" value="Staph_reg_Sar_Rot"/>
    <property type="match status" value="1"/>
</dbReference>
<gene>
    <name evidence="7" type="ORF">DX912_11225</name>
</gene>
<keyword evidence="5" id="KW-0804">Transcription</keyword>
<keyword evidence="2" id="KW-0963">Cytoplasm</keyword>
<name>A0A3D8VB85_9GAMM</name>
<comment type="caution">
    <text evidence="7">The sequence shown here is derived from an EMBL/GenBank/DDBJ whole genome shotgun (WGS) entry which is preliminary data.</text>
</comment>
<keyword evidence="4" id="KW-0238">DNA-binding</keyword>